<evidence type="ECO:0000256" key="1">
    <source>
        <dbReference type="ARBA" id="ARBA00005405"/>
    </source>
</evidence>
<organism evidence="8">
    <name type="scientific">Sesamum radiatum</name>
    <name type="common">Black benniseed</name>
    <dbReference type="NCBI Taxonomy" id="300843"/>
    <lineage>
        <taxon>Eukaryota</taxon>
        <taxon>Viridiplantae</taxon>
        <taxon>Streptophyta</taxon>
        <taxon>Embryophyta</taxon>
        <taxon>Tracheophyta</taxon>
        <taxon>Spermatophyta</taxon>
        <taxon>Magnoliopsida</taxon>
        <taxon>eudicotyledons</taxon>
        <taxon>Gunneridae</taxon>
        <taxon>Pentapetalae</taxon>
        <taxon>asterids</taxon>
        <taxon>lamiids</taxon>
        <taxon>Lamiales</taxon>
        <taxon>Pedaliaceae</taxon>
        <taxon>Sesamum</taxon>
    </lineage>
</organism>
<dbReference type="GO" id="GO:0030154">
    <property type="term" value="P:cell differentiation"/>
    <property type="evidence" value="ECO:0007669"/>
    <property type="project" value="UniProtKB-KW"/>
</dbReference>
<evidence type="ECO:0000256" key="5">
    <source>
        <dbReference type="ARBA" id="ARBA00023089"/>
    </source>
</evidence>
<evidence type="ECO:0000256" key="2">
    <source>
        <dbReference type="ARBA" id="ARBA00022473"/>
    </source>
</evidence>
<sequence length="363" mass="41092">MAGRNRIPPEAFGHQCAYLPEGPIPRGPFIRPVPPNAAVLEEELEIQHVELRRLLGDNRRLVEDRLALERELTAANEELRRMNLAISDIHSEQELQTRELIERGLKLESDLHAMEPLKAEAAYLQNEIQRLSAIRQDLSRQVQTLNQDLAKLQDDNLQIPVLRAEIDGLHQELLRARPAIDYEKNAKIELTEQRQVMEKNLVSMAREVEKLRSELASSRAWSADMLYRKGPSPISFSVFVPEPKSRFSYLFDGVHSLVCRTLKVPAPVGHGFGVHLVHLDVNLLCWGVITSLVLDYITYLVMDLFYITRGGPYGMRFSNPDASFPPPYGDGYGIPQGAIDKGTPYGPSSGSWGDREKPLMNRR</sequence>
<feature type="coiled-coil region" evidence="6">
    <location>
        <begin position="51"/>
        <end position="85"/>
    </location>
</feature>
<dbReference type="GO" id="GO:0009908">
    <property type="term" value="P:flower development"/>
    <property type="evidence" value="ECO:0007669"/>
    <property type="project" value="UniProtKB-KW"/>
</dbReference>
<dbReference type="PANTHER" id="PTHR33405:SF20">
    <property type="entry name" value="PROTEIN FLX-LIKE 3"/>
    <property type="match status" value="1"/>
</dbReference>
<gene>
    <name evidence="8" type="ORF">Sradi_1034600</name>
</gene>
<dbReference type="InterPro" id="IPR040353">
    <property type="entry name" value="FLX/FLX-like"/>
</dbReference>
<comment type="caution">
    <text evidence="8">The sequence shown here is derived from an EMBL/GenBank/DDBJ whole genome shotgun (WGS) entry which is preliminary data.</text>
</comment>
<evidence type="ECO:0000256" key="7">
    <source>
        <dbReference type="SAM" id="MobiDB-lite"/>
    </source>
</evidence>
<reference evidence="8" key="2">
    <citation type="journal article" date="2024" name="Plant">
        <title>Genomic evolution and insights into agronomic trait innovations of Sesamum species.</title>
        <authorList>
            <person name="Miao H."/>
            <person name="Wang L."/>
            <person name="Qu L."/>
            <person name="Liu H."/>
            <person name="Sun Y."/>
            <person name="Le M."/>
            <person name="Wang Q."/>
            <person name="Wei S."/>
            <person name="Zheng Y."/>
            <person name="Lin W."/>
            <person name="Duan Y."/>
            <person name="Cao H."/>
            <person name="Xiong S."/>
            <person name="Wang X."/>
            <person name="Wei L."/>
            <person name="Li C."/>
            <person name="Ma Q."/>
            <person name="Ju M."/>
            <person name="Zhao R."/>
            <person name="Li G."/>
            <person name="Mu C."/>
            <person name="Tian Q."/>
            <person name="Mei H."/>
            <person name="Zhang T."/>
            <person name="Gao T."/>
            <person name="Zhang H."/>
        </authorList>
    </citation>
    <scope>NUCLEOTIDE SEQUENCE</scope>
    <source>
        <strain evidence="8">G02</strain>
    </source>
</reference>
<accession>A0AAW2V7Q0</accession>
<dbReference type="EMBL" id="JACGWJ010000004">
    <property type="protein sequence ID" value="KAL0424998.1"/>
    <property type="molecule type" value="Genomic_DNA"/>
</dbReference>
<feature type="region of interest" description="Disordered" evidence="7">
    <location>
        <begin position="333"/>
        <end position="363"/>
    </location>
</feature>
<feature type="coiled-coil region" evidence="6">
    <location>
        <begin position="187"/>
        <end position="214"/>
    </location>
</feature>
<feature type="coiled-coil region" evidence="6">
    <location>
        <begin position="121"/>
        <end position="155"/>
    </location>
</feature>
<evidence type="ECO:0000256" key="6">
    <source>
        <dbReference type="SAM" id="Coils"/>
    </source>
</evidence>
<evidence type="ECO:0000313" key="8">
    <source>
        <dbReference type="EMBL" id="KAL0424998.1"/>
    </source>
</evidence>
<protein>
    <submittedName>
        <fullName evidence="8">Protein FLX-like 3</fullName>
    </submittedName>
</protein>
<feature type="compositionally biased region" description="Basic and acidic residues" evidence="7">
    <location>
        <begin position="353"/>
        <end position="363"/>
    </location>
</feature>
<dbReference type="PANTHER" id="PTHR33405">
    <property type="entry name" value="PROTEIN FLX-LIKE 2"/>
    <property type="match status" value="1"/>
</dbReference>
<name>A0AAW2V7Q0_SESRA</name>
<proteinExistence type="inferred from homology"/>
<reference evidence="8" key="1">
    <citation type="submission" date="2020-06" db="EMBL/GenBank/DDBJ databases">
        <authorList>
            <person name="Li T."/>
            <person name="Hu X."/>
            <person name="Zhang T."/>
            <person name="Song X."/>
            <person name="Zhang H."/>
            <person name="Dai N."/>
            <person name="Sheng W."/>
            <person name="Hou X."/>
            <person name="Wei L."/>
        </authorList>
    </citation>
    <scope>NUCLEOTIDE SEQUENCE</scope>
    <source>
        <strain evidence="8">G02</strain>
        <tissue evidence="8">Leaf</tissue>
    </source>
</reference>
<dbReference type="AlphaFoldDB" id="A0AAW2V7Q0"/>
<comment type="similarity">
    <text evidence="1">Belongs to the FLX family.</text>
</comment>
<keyword evidence="2" id="KW-0217">Developmental protein</keyword>
<keyword evidence="5" id="KW-0287">Flowering</keyword>
<evidence type="ECO:0000256" key="4">
    <source>
        <dbReference type="ARBA" id="ARBA00023054"/>
    </source>
</evidence>
<keyword evidence="3" id="KW-0221">Differentiation</keyword>
<evidence type="ECO:0000256" key="3">
    <source>
        <dbReference type="ARBA" id="ARBA00022782"/>
    </source>
</evidence>
<keyword evidence="4 6" id="KW-0175">Coiled coil</keyword>